<dbReference type="AlphaFoldDB" id="A0AAD4GA32"/>
<name>A0AAD4GA32_BOLED</name>
<comment type="caution">
    <text evidence="2">The sequence shown here is derived from an EMBL/GenBank/DDBJ whole genome shotgun (WGS) entry which is preliminary data.</text>
</comment>
<sequence length="217" mass="24479">MPPFRCDFCRELGCACNYPDFAARSESSVDQYAPQSGVTNHDHGSDEDFQAMMQYLRGARFAVIDMHPQPMSTLHQSGPIHDELDLTHRMEDAAVVVPHNSSADENYGPGAKPTDTPGARLSPPPTTTRTSCPTVFCRWRDEGTPNICGEVISCDDVPTHFKNHGVENLHESLLLDCMWEHCFVQIGRKNYVRHVRECHLYHIRGKGHVVPHRMDNI</sequence>
<keyword evidence="3" id="KW-1185">Reference proteome</keyword>
<dbReference type="EMBL" id="WHUW01000040">
    <property type="protein sequence ID" value="KAF8432424.1"/>
    <property type="molecule type" value="Genomic_DNA"/>
</dbReference>
<gene>
    <name evidence="2" type="ORF">L210DRAFT_2839749</name>
</gene>
<evidence type="ECO:0000313" key="3">
    <source>
        <dbReference type="Proteomes" id="UP001194468"/>
    </source>
</evidence>
<accession>A0AAD4GA32</accession>
<evidence type="ECO:0000256" key="1">
    <source>
        <dbReference type="SAM" id="MobiDB-lite"/>
    </source>
</evidence>
<feature type="region of interest" description="Disordered" evidence="1">
    <location>
        <begin position="100"/>
        <end position="127"/>
    </location>
</feature>
<reference evidence="2" key="1">
    <citation type="submission" date="2019-10" db="EMBL/GenBank/DDBJ databases">
        <authorList>
            <consortium name="DOE Joint Genome Institute"/>
            <person name="Kuo A."/>
            <person name="Miyauchi S."/>
            <person name="Kiss E."/>
            <person name="Drula E."/>
            <person name="Kohler A."/>
            <person name="Sanchez-Garcia M."/>
            <person name="Andreopoulos B."/>
            <person name="Barry K.W."/>
            <person name="Bonito G."/>
            <person name="Buee M."/>
            <person name="Carver A."/>
            <person name="Chen C."/>
            <person name="Cichocki N."/>
            <person name="Clum A."/>
            <person name="Culley D."/>
            <person name="Crous P.W."/>
            <person name="Fauchery L."/>
            <person name="Girlanda M."/>
            <person name="Hayes R."/>
            <person name="Keri Z."/>
            <person name="LaButti K."/>
            <person name="Lipzen A."/>
            <person name="Lombard V."/>
            <person name="Magnuson J."/>
            <person name="Maillard F."/>
            <person name="Morin E."/>
            <person name="Murat C."/>
            <person name="Nolan M."/>
            <person name="Ohm R."/>
            <person name="Pangilinan J."/>
            <person name="Pereira M."/>
            <person name="Perotto S."/>
            <person name="Peter M."/>
            <person name="Riley R."/>
            <person name="Sitrit Y."/>
            <person name="Stielow B."/>
            <person name="Szollosi G."/>
            <person name="Zifcakova L."/>
            <person name="Stursova M."/>
            <person name="Spatafora J.W."/>
            <person name="Tedersoo L."/>
            <person name="Vaario L.-M."/>
            <person name="Yamada A."/>
            <person name="Yan M."/>
            <person name="Wang P."/>
            <person name="Xu J."/>
            <person name="Bruns T."/>
            <person name="Baldrian P."/>
            <person name="Vilgalys R."/>
            <person name="Henrissat B."/>
            <person name="Grigoriev I.V."/>
            <person name="Hibbett D."/>
            <person name="Nagy L.G."/>
            <person name="Martin F.M."/>
        </authorList>
    </citation>
    <scope>NUCLEOTIDE SEQUENCE</scope>
    <source>
        <strain evidence="2">BED1</strain>
    </source>
</reference>
<protein>
    <submittedName>
        <fullName evidence="2">Uncharacterized protein</fullName>
    </submittedName>
</protein>
<organism evidence="2 3">
    <name type="scientific">Boletus edulis BED1</name>
    <dbReference type="NCBI Taxonomy" id="1328754"/>
    <lineage>
        <taxon>Eukaryota</taxon>
        <taxon>Fungi</taxon>
        <taxon>Dikarya</taxon>
        <taxon>Basidiomycota</taxon>
        <taxon>Agaricomycotina</taxon>
        <taxon>Agaricomycetes</taxon>
        <taxon>Agaricomycetidae</taxon>
        <taxon>Boletales</taxon>
        <taxon>Boletineae</taxon>
        <taxon>Boletaceae</taxon>
        <taxon>Boletoideae</taxon>
        <taxon>Boletus</taxon>
    </lineage>
</organism>
<proteinExistence type="predicted"/>
<evidence type="ECO:0000313" key="2">
    <source>
        <dbReference type="EMBL" id="KAF8432424.1"/>
    </source>
</evidence>
<dbReference type="Proteomes" id="UP001194468">
    <property type="component" value="Unassembled WGS sequence"/>
</dbReference>
<reference evidence="2" key="2">
    <citation type="journal article" date="2020" name="Nat. Commun.">
        <title>Large-scale genome sequencing of mycorrhizal fungi provides insights into the early evolution of symbiotic traits.</title>
        <authorList>
            <person name="Miyauchi S."/>
            <person name="Kiss E."/>
            <person name="Kuo A."/>
            <person name="Drula E."/>
            <person name="Kohler A."/>
            <person name="Sanchez-Garcia M."/>
            <person name="Morin E."/>
            <person name="Andreopoulos B."/>
            <person name="Barry K.W."/>
            <person name="Bonito G."/>
            <person name="Buee M."/>
            <person name="Carver A."/>
            <person name="Chen C."/>
            <person name="Cichocki N."/>
            <person name="Clum A."/>
            <person name="Culley D."/>
            <person name="Crous P.W."/>
            <person name="Fauchery L."/>
            <person name="Girlanda M."/>
            <person name="Hayes R.D."/>
            <person name="Keri Z."/>
            <person name="LaButti K."/>
            <person name="Lipzen A."/>
            <person name="Lombard V."/>
            <person name="Magnuson J."/>
            <person name="Maillard F."/>
            <person name="Murat C."/>
            <person name="Nolan M."/>
            <person name="Ohm R.A."/>
            <person name="Pangilinan J."/>
            <person name="Pereira M.F."/>
            <person name="Perotto S."/>
            <person name="Peter M."/>
            <person name="Pfister S."/>
            <person name="Riley R."/>
            <person name="Sitrit Y."/>
            <person name="Stielow J.B."/>
            <person name="Szollosi G."/>
            <person name="Zifcakova L."/>
            <person name="Stursova M."/>
            <person name="Spatafora J.W."/>
            <person name="Tedersoo L."/>
            <person name="Vaario L.M."/>
            <person name="Yamada A."/>
            <person name="Yan M."/>
            <person name="Wang P."/>
            <person name="Xu J."/>
            <person name="Bruns T."/>
            <person name="Baldrian P."/>
            <person name="Vilgalys R."/>
            <person name="Dunand C."/>
            <person name="Henrissat B."/>
            <person name="Grigoriev I.V."/>
            <person name="Hibbett D."/>
            <person name="Nagy L.G."/>
            <person name="Martin F.M."/>
        </authorList>
    </citation>
    <scope>NUCLEOTIDE SEQUENCE</scope>
    <source>
        <strain evidence="2">BED1</strain>
    </source>
</reference>